<reference evidence="2" key="1">
    <citation type="submission" date="2022-04" db="EMBL/GenBank/DDBJ databases">
        <title>A functionally conserved STORR gene fusion in Papaver species that diverged 16.8 million years ago.</title>
        <authorList>
            <person name="Catania T."/>
        </authorList>
    </citation>
    <scope>NUCLEOTIDE SEQUENCE</scope>
    <source>
        <strain evidence="2">S-188037</strain>
    </source>
</reference>
<dbReference type="AlphaFoldDB" id="A0AAD4SVR8"/>
<comment type="caution">
    <text evidence="2">The sequence shown here is derived from an EMBL/GenBank/DDBJ whole genome shotgun (WGS) entry which is preliminary data.</text>
</comment>
<evidence type="ECO:0000313" key="2">
    <source>
        <dbReference type="EMBL" id="KAI3923298.1"/>
    </source>
</evidence>
<sequence>MAPANPKKRASKKPIDFSKIRDYRAVKKEEEIKPKRRKLAAPPLLETSTSMVVLSEPIPGTIVPYHSEKPIFMVIPKPEGSTDIVNFNSMVISKPEGSTDIVNFKNEPQTKTYRCGYHGLINLCKRLEKDPAKRKKRDEEKQPLNRYFWAQQKRSYSGSRTNSWRMNSTDWPQLIHENLMSSIRNQKAGPLSVHGCVMHLLLSKSPIEEGWSEEERRLTLESVIPDTGDMSPDRTIKLLKNQLIISQQVLAKRDEAYSDLQSKESFYYDFVEFVLSKEQGLESLKSRGHRIPEDKYRSDLYEIFNRMKETFNALLEADSDTENQDFEEDATKKKPRGHKLPSLDGNKLLHKMNEEDK</sequence>
<feature type="compositionally biased region" description="Acidic residues" evidence="1">
    <location>
        <begin position="317"/>
        <end position="328"/>
    </location>
</feature>
<evidence type="ECO:0000313" key="3">
    <source>
        <dbReference type="Proteomes" id="UP001202328"/>
    </source>
</evidence>
<evidence type="ECO:0000256" key="1">
    <source>
        <dbReference type="SAM" id="MobiDB-lite"/>
    </source>
</evidence>
<proteinExistence type="predicted"/>
<keyword evidence="3" id="KW-1185">Reference proteome</keyword>
<accession>A0AAD4SVR8</accession>
<gene>
    <name evidence="2" type="ORF">MKW98_026891</name>
</gene>
<feature type="region of interest" description="Disordered" evidence="1">
    <location>
        <begin position="316"/>
        <end position="357"/>
    </location>
</feature>
<name>A0AAD4SVR8_9MAGN</name>
<organism evidence="2 3">
    <name type="scientific">Papaver atlanticum</name>
    <dbReference type="NCBI Taxonomy" id="357466"/>
    <lineage>
        <taxon>Eukaryota</taxon>
        <taxon>Viridiplantae</taxon>
        <taxon>Streptophyta</taxon>
        <taxon>Embryophyta</taxon>
        <taxon>Tracheophyta</taxon>
        <taxon>Spermatophyta</taxon>
        <taxon>Magnoliopsida</taxon>
        <taxon>Ranunculales</taxon>
        <taxon>Papaveraceae</taxon>
        <taxon>Papaveroideae</taxon>
        <taxon>Papaver</taxon>
    </lineage>
</organism>
<protein>
    <submittedName>
        <fullName evidence="2">Uncharacterized protein</fullName>
    </submittedName>
</protein>
<dbReference type="EMBL" id="JAJJMB010008487">
    <property type="protein sequence ID" value="KAI3923298.1"/>
    <property type="molecule type" value="Genomic_DNA"/>
</dbReference>
<dbReference type="Proteomes" id="UP001202328">
    <property type="component" value="Unassembled WGS sequence"/>
</dbReference>